<proteinExistence type="predicted"/>
<accession>A0ABU4DTL1</accession>
<gene>
    <name evidence="1" type="ORF">ORD21_11590</name>
</gene>
<name>A0ABU4DTL1_9DEIO</name>
<protein>
    <submittedName>
        <fullName evidence="1">Uncharacterized protein</fullName>
    </submittedName>
</protein>
<dbReference type="EMBL" id="JAPMIV010000021">
    <property type="protein sequence ID" value="MDV6375230.1"/>
    <property type="molecule type" value="Genomic_DNA"/>
</dbReference>
<sequence>MVRMCGHLDLPDPRLDSPPAVEDVAARAEAYLDRLLGWWRVPLAGVSDGDMEPETYTPGMHYWIDAMLEHAVLHPLRHSFQLREPLEVQAVS</sequence>
<evidence type="ECO:0000313" key="2">
    <source>
        <dbReference type="Proteomes" id="UP001276150"/>
    </source>
</evidence>
<evidence type="ECO:0000313" key="1">
    <source>
        <dbReference type="EMBL" id="MDV6375230.1"/>
    </source>
</evidence>
<keyword evidence="2" id="KW-1185">Reference proteome</keyword>
<dbReference type="Proteomes" id="UP001276150">
    <property type="component" value="Unassembled WGS sequence"/>
</dbReference>
<organism evidence="1 2">
    <name type="scientific">Deinococcus arenicola</name>
    <dbReference type="NCBI Taxonomy" id="2994950"/>
    <lineage>
        <taxon>Bacteria</taxon>
        <taxon>Thermotogati</taxon>
        <taxon>Deinococcota</taxon>
        <taxon>Deinococci</taxon>
        <taxon>Deinococcales</taxon>
        <taxon>Deinococcaceae</taxon>
        <taxon>Deinococcus</taxon>
    </lineage>
</organism>
<comment type="caution">
    <text evidence="1">The sequence shown here is derived from an EMBL/GenBank/DDBJ whole genome shotgun (WGS) entry which is preliminary data.</text>
</comment>
<reference evidence="1 2" key="1">
    <citation type="submission" date="2022-11" db="EMBL/GenBank/DDBJ databases">
        <title>Deinococcus ZS9-10, Low Temperature and Draught-tolerating, UV-resistant Bacteria from Continental Antarctica.</title>
        <authorList>
            <person name="Cheng L."/>
        </authorList>
    </citation>
    <scope>NUCLEOTIDE SEQUENCE [LARGE SCALE GENOMIC DNA]</scope>
    <source>
        <strain evidence="1 2">ZS9-10</strain>
    </source>
</reference>
<dbReference type="RefSeq" id="WP_317640563.1">
    <property type="nucleotide sequence ID" value="NZ_JAPMIV010000021.1"/>
</dbReference>